<dbReference type="InterPro" id="IPR036249">
    <property type="entry name" value="Thioredoxin-like_sf"/>
</dbReference>
<comment type="catalytic activity">
    <reaction evidence="1">
        <text>2-hydroxychromene-2-carboxylate = (3E)-4-(2-hydroxyphenyl)-2-oxobut-3-enoate</text>
        <dbReference type="Rhea" id="RHEA:27401"/>
        <dbReference type="ChEBI" id="CHEBI:59350"/>
        <dbReference type="ChEBI" id="CHEBI:59353"/>
        <dbReference type="EC" id="5.99.1.4"/>
    </reaction>
</comment>
<accession>A0ABV7L6P0</accession>
<dbReference type="InterPro" id="IPR014440">
    <property type="entry name" value="HCCAis_GSTk"/>
</dbReference>
<evidence type="ECO:0000313" key="3">
    <source>
        <dbReference type="EMBL" id="MFC3230243.1"/>
    </source>
</evidence>
<keyword evidence="4" id="KW-1185">Reference proteome</keyword>
<dbReference type="PANTHER" id="PTHR42943:SF13">
    <property type="entry name" value="GLUTATHIONE S-TRANSFERASE KAPPA-RELATED"/>
    <property type="match status" value="1"/>
</dbReference>
<dbReference type="Gene3D" id="3.40.30.10">
    <property type="entry name" value="Glutaredoxin"/>
    <property type="match status" value="1"/>
</dbReference>
<dbReference type="RefSeq" id="WP_379905232.1">
    <property type="nucleotide sequence ID" value="NZ_JBHRTR010000037.1"/>
</dbReference>
<dbReference type="Proteomes" id="UP001595528">
    <property type="component" value="Unassembled WGS sequence"/>
</dbReference>
<dbReference type="EMBL" id="JBHRTR010000037">
    <property type="protein sequence ID" value="MFC3230243.1"/>
    <property type="molecule type" value="Genomic_DNA"/>
</dbReference>
<evidence type="ECO:0000313" key="4">
    <source>
        <dbReference type="Proteomes" id="UP001595528"/>
    </source>
</evidence>
<evidence type="ECO:0000256" key="1">
    <source>
        <dbReference type="PIRNR" id="PIRNR006386"/>
    </source>
</evidence>
<dbReference type="PIRSF" id="PIRSF006386">
    <property type="entry name" value="HCCAis_GSTk"/>
    <property type="match status" value="1"/>
</dbReference>
<sequence length="231" mass="25416">MSGAGGGVLTAYVDVKSPYAYLALDPTRKLARDCGVTLDWLPLTLNIPDYLGSARLDADGRVIEQDRTAHQWRKVKYSYMDVRRYANLRGLTIRGTQKIWDSSIASIAMLYARGQDRAIVDRFLDLAFPPFWRRELDIEDASVIAGLLAEAGADTAGFAAWLAGPGRAMHDSLRAEAEEAGVFGVPFYRWQDEGFWGREQLPLVRYRITGELPANAADLGMSPVDSGEGAG</sequence>
<dbReference type="EC" id="5.99.1.4" evidence="1"/>
<organism evidence="3 4">
    <name type="scientific">Marinibaculum pumilum</name>
    <dbReference type="NCBI Taxonomy" id="1766165"/>
    <lineage>
        <taxon>Bacteria</taxon>
        <taxon>Pseudomonadati</taxon>
        <taxon>Pseudomonadota</taxon>
        <taxon>Alphaproteobacteria</taxon>
        <taxon>Rhodospirillales</taxon>
        <taxon>Rhodospirillaceae</taxon>
        <taxon>Marinibaculum</taxon>
    </lineage>
</organism>
<dbReference type="InterPro" id="IPR001853">
    <property type="entry name" value="DSBA-like_thioredoxin_dom"/>
</dbReference>
<protein>
    <recommendedName>
        <fullName evidence="1">2-hydroxychromene-2-carboxylate isomerase</fullName>
        <ecNumber evidence="1">5.99.1.4</ecNumber>
    </recommendedName>
</protein>
<feature type="domain" description="DSBA-like thioredoxin" evidence="2">
    <location>
        <begin position="9"/>
        <end position="208"/>
    </location>
</feature>
<evidence type="ECO:0000259" key="2">
    <source>
        <dbReference type="Pfam" id="PF01323"/>
    </source>
</evidence>
<dbReference type="InterPro" id="IPR051924">
    <property type="entry name" value="GST_Kappa/NadH"/>
</dbReference>
<dbReference type="SUPFAM" id="SSF52833">
    <property type="entry name" value="Thioredoxin-like"/>
    <property type="match status" value="1"/>
</dbReference>
<name>A0ABV7L6P0_9PROT</name>
<reference evidence="4" key="1">
    <citation type="journal article" date="2019" name="Int. J. Syst. Evol. Microbiol.">
        <title>The Global Catalogue of Microorganisms (GCM) 10K type strain sequencing project: providing services to taxonomists for standard genome sequencing and annotation.</title>
        <authorList>
            <consortium name="The Broad Institute Genomics Platform"/>
            <consortium name="The Broad Institute Genome Sequencing Center for Infectious Disease"/>
            <person name="Wu L."/>
            <person name="Ma J."/>
        </authorList>
    </citation>
    <scope>NUCLEOTIDE SEQUENCE [LARGE SCALE GENOMIC DNA]</scope>
    <source>
        <strain evidence="4">KCTC 42964</strain>
    </source>
</reference>
<gene>
    <name evidence="3" type="ORF">ACFOGJ_23535</name>
</gene>
<dbReference type="PANTHER" id="PTHR42943">
    <property type="entry name" value="GLUTATHIONE S-TRANSFERASE KAPPA"/>
    <property type="match status" value="1"/>
</dbReference>
<comment type="caution">
    <text evidence="3">The sequence shown here is derived from an EMBL/GenBank/DDBJ whole genome shotgun (WGS) entry which is preliminary data.</text>
</comment>
<comment type="similarity">
    <text evidence="1">Belongs to the GST superfamily. NadH family.</text>
</comment>
<dbReference type="Pfam" id="PF01323">
    <property type="entry name" value="DSBA"/>
    <property type="match status" value="1"/>
</dbReference>
<keyword evidence="1" id="KW-0413">Isomerase</keyword>
<proteinExistence type="inferred from homology"/>